<keyword evidence="2" id="KW-1185">Reference proteome</keyword>
<organism evidence="1 2">
    <name type="scientific">Portunus trituberculatus</name>
    <name type="common">Swimming crab</name>
    <name type="synonym">Neptunus trituberculatus</name>
    <dbReference type="NCBI Taxonomy" id="210409"/>
    <lineage>
        <taxon>Eukaryota</taxon>
        <taxon>Metazoa</taxon>
        <taxon>Ecdysozoa</taxon>
        <taxon>Arthropoda</taxon>
        <taxon>Crustacea</taxon>
        <taxon>Multicrustacea</taxon>
        <taxon>Malacostraca</taxon>
        <taxon>Eumalacostraca</taxon>
        <taxon>Eucarida</taxon>
        <taxon>Decapoda</taxon>
        <taxon>Pleocyemata</taxon>
        <taxon>Brachyura</taxon>
        <taxon>Eubrachyura</taxon>
        <taxon>Portunoidea</taxon>
        <taxon>Portunidae</taxon>
        <taxon>Portuninae</taxon>
        <taxon>Portunus</taxon>
    </lineage>
</organism>
<comment type="caution">
    <text evidence="1">The sequence shown here is derived from an EMBL/GenBank/DDBJ whole genome shotgun (WGS) entry which is preliminary data.</text>
</comment>
<proteinExistence type="predicted"/>
<dbReference type="EMBL" id="VSRR010132912">
    <property type="protein sequence ID" value="MPD02742.1"/>
    <property type="molecule type" value="Genomic_DNA"/>
</dbReference>
<sequence length="88" mass="9472">MHLPIISHSHDSIPTIHSLHVHIQGREGDAAAVAGHVLVSFGVIHKGVVLPYRATPVSRLTALIARRRYRIAGNFWCGHACGHASLVG</sequence>
<evidence type="ECO:0000313" key="1">
    <source>
        <dbReference type="EMBL" id="MPD02742.1"/>
    </source>
</evidence>
<reference evidence="1 2" key="1">
    <citation type="submission" date="2019-05" db="EMBL/GenBank/DDBJ databases">
        <title>Another draft genome of Portunus trituberculatus and its Hox gene families provides insights of decapod evolution.</title>
        <authorList>
            <person name="Jeong J.-H."/>
            <person name="Song I."/>
            <person name="Kim S."/>
            <person name="Choi T."/>
            <person name="Kim D."/>
            <person name="Ryu S."/>
            <person name="Kim W."/>
        </authorList>
    </citation>
    <scope>NUCLEOTIDE SEQUENCE [LARGE SCALE GENOMIC DNA]</scope>
    <source>
        <tissue evidence="1">Muscle</tissue>
    </source>
</reference>
<protein>
    <submittedName>
        <fullName evidence="1">Uncharacterized protein</fullName>
    </submittedName>
</protein>
<name>A0A5B7JXK6_PORTR</name>
<accession>A0A5B7JXK6</accession>
<dbReference type="AlphaFoldDB" id="A0A5B7JXK6"/>
<gene>
    <name evidence="1" type="ORF">E2C01_098343</name>
</gene>
<dbReference type="Proteomes" id="UP000324222">
    <property type="component" value="Unassembled WGS sequence"/>
</dbReference>
<evidence type="ECO:0000313" key="2">
    <source>
        <dbReference type="Proteomes" id="UP000324222"/>
    </source>
</evidence>